<dbReference type="Gene3D" id="3.40.50.300">
    <property type="entry name" value="P-loop containing nucleotide triphosphate hydrolases"/>
    <property type="match status" value="2"/>
</dbReference>
<keyword evidence="4 12" id="KW-0547">Nucleotide-binding</keyword>
<dbReference type="GO" id="GO:0006269">
    <property type="term" value="P:DNA replication, synthesis of primer"/>
    <property type="evidence" value="ECO:0007669"/>
    <property type="project" value="UniProtKB-KW"/>
</dbReference>
<feature type="binding site" evidence="12">
    <location>
        <position position="559"/>
    </location>
    <ligand>
        <name>Zn(2+)</name>
        <dbReference type="ChEBI" id="CHEBI:29105"/>
        <label>1</label>
    </ligand>
</feature>
<dbReference type="FunFam" id="3.40.50.300:FF:000489">
    <property type="entry name" value="Primosome assembly protein PriA"/>
    <property type="match status" value="1"/>
</dbReference>
<dbReference type="GO" id="GO:0006310">
    <property type="term" value="P:DNA recombination"/>
    <property type="evidence" value="ECO:0007669"/>
    <property type="project" value="InterPro"/>
</dbReference>
<evidence type="ECO:0000256" key="11">
    <source>
        <dbReference type="ARBA" id="ARBA00048988"/>
    </source>
</evidence>
<evidence type="ECO:0000256" key="4">
    <source>
        <dbReference type="ARBA" id="ARBA00022741"/>
    </source>
</evidence>
<feature type="binding site" evidence="12">
    <location>
        <position position="546"/>
    </location>
    <ligand>
        <name>Zn(2+)</name>
        <dbReference type="ChEBI" id="CHEBI:29105"/>
        <label>2</label>
    </ligand>
</feature>
<keyword evidence="5 12" id="KW-0378">Hydrolase</keyword>
<dbReference type="Proteomes" id="UP000183190">
    <property type="component" value="Unassembled WGS sequence"/>
</dbReference>
<evidence type="ECO:0000256" key="10">
    <source>
        <dbReference type="ARBA" id="ARBA00023235"/>
    </source>
</evidence>
<dbReference type="SMART" id="SM00487">
    <property type="entry name" value="DEXDc"/>
    <property type="match status" value="1"/>
</dbReference>
<evidence type="ECO:0000256" key="12">
    <source>
        <dbReference type="HAMAP-Rule" id="MF_00983"/>
    </source>
</evidence>
<dbReference type="InterPro" id="IPR040498">
    <property type="entry name" value="PriA_CRR"/>
</dbReference>
<dbReference type="PROSITE" id="PS51194">
    <property type="entry name" value="HELICASE_CTER"/>
    <property type="match status" value="1"/>
</dbReference>
<dbReference type="Pfam" id="PF17764">
    <property type="entry name" value="PriA_3primeBD"/>
    <property type="match status" value="1"/>
</dbReference>
<dbReference type="GO" id="GO:0006270">
    <property type="term" value="P:DNA replication initiation"/>
    <property type="evidence" value="ECO:0007669"/>
    <property type="project" value="TreeGrafter"/>
</dbReference>
<feature type="binding site" evidence="12">
    <location>
        <position position="543"/>
    </location>
    <ligand>
        <name>Zn(2+)</name>
        <dbReference type="ChEBI" id="CHEBI:29105"/>
        <label>2</label>
    </ligand>
</feature>
<evidence type="ECO:0000256" key="3">
    <source>
        <dbReference type="ARBA" id="ARBA00022723"/>
    </source>
</evidence>
<dbReference type="AlphaFoldDB" id="A0A1H6I935"/>
<feature type="binding site" evidence="12">
    <location>
        <position position="528"/>
    </location>
    <ligand>
        <name>Zn(2+)</name>
        <dbReference type="ChEBI" id="CHEBI:29105"/>
        <label>2</label>
    </ligand>
</feature>
<dbReference type="GO" id="GO:1990077">
    <property type="term" value="C:primosome complex"/>
    <property type="evidence" value="ECO:0007669"/>
    <property type="project" value="UniProtKB-UniRule"/>
</dbReference>
<dbReference type="SMART" id="SM00490">
    <property type="entry name" value="HELICc"/>
    <property type="match status" value="1"/>
</dbReference>
<comment type="cofactor">
    <cofactor evidence="12">
        <name>Zn(2+)</name>
        <dbReference type="ChEBI" id="CHEBI:29105"/>
    </cofactor>
    <text evidence="12">Binds 2 zinc ions per subunit.</text>
</comment>
<evidence type="ECO:0000256" key="2">
    <source>
        <dbReference type="ARBA" id="ARBA00022705"/>
    </source>
</evidence>
<dbReference type="Gene3D" id="3.40.1440.60">
    <property type="entry name" value="PriA, 3(prime) DNA-binding domain"/>
    <property type="match status" value="1"/>
</dbReference>
<organism evidence="15 16">
    <name type="scientific">Ruminococcus flavefaciens</name>
    <dbReference type="NCBI Taxonomy" id="1265"/>
    <lineage>
        <taxon>Bacteria</taxon>
        <taxon>Bacillati</taxon>
        <taxon>Bacillota</taxon>
        <taxon>Clostridia</taxon>
        <taxon>Eubacteriales</taxon>
        <taxon>Oscillospiraceae</taxon>
        <taxon>Ruminococcus</taxon>
    </lineage>
</organism>
<dbReference type="GO" id="GO:0008270">
    <property type="term" value="F:zinc ion binding"/>
    <property type="evidence" value="ECO:0007669"/>
    <property type="project" value="UniProtKB-UniRule"/>
</dbReference>
<comment type="function">
    <text evidence="12">Initiates the restart of stalled replication forks, which reloads the replicative helicase on sites other than the origin of replication. Recognizes and binds to abandoned replication forks and remodels them to uncover a helicase loading site. Promotes assembly of the primosome at these replication forks.</text>
</comment>
<dbReference type="InterPro" id="IPR041236">
    <property type="entry name" value="PriA_C"/>
</dbReference>
<dbReference type="NCBIfam" id="TIGR00595">
    <property type="entry name" value="priA"/>
    <property type="match status" value="1"/>
</dbReference>
<dbReference type="OrthoDB" id="9759544at2"/>
<keyword evidence="6 12" id="KW-0347">Helicase</keyword>
<dbReference type="EC" id="5.6.2.4" evidence="12"/>
<dbReference type="InterPro" id="IPR027417">
    <property type="entry name" value="P-loop_NTPase"/>
</dbReference>
<feature type="binding site" evidence="12">
    <location>
        <position position="556"/>
    </location>
    <ligand>
        <name>Zn(2+)</name>
        <dbReference type="ChEBI" id="CHEBI:29105"/>
        <label>1</label>
    </ligand>
</feature>
<proteinExistence type="inferred from homology"/>
<evidence type="ECO:0000256" key="9">
    <source>
        <dbReference type="ARBA" id="ARBA00023125"/>
    </source>
</evidence>
<evidence type="ECO:0000256" key="8">
    <source>
        <dbReference type="ARBA" id="ARBA00022840"/>
    </source>
</evidence>
<accession>A0A1H6I935</accession>
<dbReference type="Pfam" id="PF00271">
    <property type="entry name" value="Helicase_C"/>
    <property type="match status" value="1"/>
</dbReference>
<dbReference type="InterPro" id="IPR011545">
    <property type="entry name" value="DEAD/DEAH_box_helicase_dom"/>
</dbReference>
<dbReference type="GO" id="GO:0043138">
    <property type="term" value="F:3'-5' DNA helicase activity"/>
    <property type="evidence" value="ECO:0007669"/>
    <property type="project" value="UniProtKB-EC"/>
</dbReference>
<keyword evidence="10 12" id="KW-0413">Isomerase</keyword>
<dbReference type="GO" id="GO:0006302">
    <property type="term" value="P:double-strand break repair"/>
    <property type="evidence" value="ECO:0007669"/>
    <property type="project" value="InterPro"/>
</dbReference>
<evidence type="ECO:0000256" key="6">
    <source>
        <dbReference type="ARBA" id="ARBA00022806"/>
    </source>
</evidence>
<dbReference type="Pfam" id="PF00270">
    <property type="entry name" value="DEAD"/>
    <property type="match status" value="1"/>
</dbReference>
<dbReference type="Pfam" id="PF18319">
    <property type="entry name" value="Zn_ribbon_PriA"/>
    <property type="match status" value="1"/>
</dbReference>
<evidence type="ECO:0000256" key="1">
    <source>
        <dbReference type="ARBA" id="ARBA00022515"/>
    </source>
</evidence>
<keyword evidence="9 12" id="KW-0238">DNA-binding</keyword>
<feature type="binding site" evidence="12">
    <location>
        <position position="516"/>
    </location>
    <ligand>
        <name>Zn(2+)</name>
        <dbReference type="ChEBI" id="CHEBI:29105"/>
        <label>1</label>
    </ligand>
</feature>
<comment type="similarity">
    <text evidence="12">Belongs to the helicase family. PriA subfamily.</text>
</comment>
<dbReference type="EMBL" id="FNWV01000002">
    <property type="protein sequence ID" value="SEH45694.1"/>
    <property type="molecule type" value="Genomic_DNA"/>
</dbReference>
<dbReference type="InterPro" id="IPR014001">
    <property type="entry name" value="Helicase_ATP-bd"/>
</dbReference>
<evidence type="ECO:0000313" key="16">
    <source>
        <dbReference type="Proteomes" id="UP000183190"/>
    </source>
</evidence>
<dbReference type="InterPro" id="IPR001650">
    <property type="entry name" value="Helicase_C-like"/>
</dbReference>
<dbReference type="HAMAP" id="MF_00983">
    <property type="entry name" value="PriA"/>
    <property type="match status" value="1"/>
</dbReference>
<dbReference type="InterPro" id="IPR041222">
    <property type="entry name" value="PriA_3primeBD"/>
</dbReference>
<gene>
    <name evidence="12" type="primary">priA</name>
    <name evidence="15" type="ORF">SAMN02910265_00748</name>
</gene>
<dbReference type="InterPro" id="IPR005259">
    <property type="entry name" value="PriA"/>
</dbReference>
<keyword evidence="3 12" id="KW-0479">Metal-binding</keyword>
<feature type="domain" description="Helicase ATP-binding" evidence="13">
    <location>
        <begin position="288"/>
        <end position="454"/>
    </location>
</feature>
<reference evidence="15 16" key="1">
    <citation type="submission" date="2016-10" db="EMBL/GenBank/DDBJ databases">
        <authorList>
            <person name="de Groot N.N."/>
        </authorList>
    </citation>
    <scope>NUCLEOTIDE SEQUENCE [LARGE SCALE GENOMIC DNA]</scope>
    <source>
        <strain evidence="15 16">YAD2003</strain>
    </source>
</reference>
<keyword evidence="8 12" id="KW-0067">ATP-binding</keyword>
<feature type="binding site" evidence="12">
    <location>
        <position position="519"/>
    </location>
    <ligand>
        <name>Zn(2+)</name>
        <dbReference type="ChEBI" id="CHEBI:29105"/>
        <label>1</label>
    </ligand>
</feature>
<protein>
    <recommendedName>
        <fullName evidence="12">Replication restart protein PriA</fullName>
    </recommendedName>
    <alternativeName>
        <fullName evidence="12">ATP-dependent DNA helicase PriA</fullName>
        <ecNumber evidence="12">5.6.2.4</ecNumber>
    </alternativeName>
    <alternativeName>
        <fullName evidence="12">DNA 3'-5' helicase PriA</fullName>
    </alternativeName>
</protein>
<dbReference type="GO" id="GO:0016887">
    <property type="term" value="F:ATP hydrolysis activity"/>
    <property type="evidence" value="ECO:0007669"/>
    <property type="project" value="RHEA"/>
</dbReference>
<evidence type="ECO:0000259" key="14">
    <source>
        <dbReference type="PROSITE" id="PS51194"/>
    </source>
</evidence>
<sequence>MPLIAETAVSGTAYSFDMLFSYAVPEKLKADIACGCRVLVPFGKGNKRRIGVVMKLSEGDKKGLKSLVSLVDAEPVISEELLRLALYIREHTFCTYFDAVKAMLPPAMSVSAKETFRLVKNFTDISSLSNEAAEFLEILSGTAGSKELNELIEKHIIDKGRHLPDELCDAGALDSDNVFRQAVGDAAVRMVRLTEKYMSAPEGFELTPKQKKVADFLEEFGSAAVREAAYMCGVTEAVVKRLCANGAAEEYEAEVLRRVEGDTDEKRSPQDIVLSDEQQKAHDTVLAQLFERKPAVFLLHGVTGSGKTSVFEKLIDDTVKMGRQAMLLIPEIGLTPQILKRFRSLFGERVAVIHSGLSLGQRLDEYKRIKRGDADIVIGTRSAVFAPLSDIGLIIIDEEGERSYKSDSSPRYSTHDIAKQRCAYHKSALLLASATPSIESYYLAERGVYKLLEMKERYQNSPLPEVSIIDMNLEREAGNRTEFSRRLAEEISLNLKNGEQSILLLNRRGYHTIISCCDCYQPVYCPNCSVPLTYHKKNNKLMCHYCGYVSDPVEECPSCGSKHLKNMGFGTQKLEEELSTFFPTARILRMDADTTFSRYSYEKSFRDFREGKYDIMIGTQMIGKGLDFPDVTLVGVLSVDKALYAGDFRSYERTFSLITQVVGRGGRGERKGRAILQTFIPEHYIMNLAAAQDYKGFYNEEIAIRRAMIFPPLCDMCIFCFAGGEDFSVKVGADAVLGLMNCKLRELQPKTPVRVLGPVRCSYGRINGKYRYRIIMKCKNNAEMRDYISGVLTESAKLKEMKGIALYADMNGDVGV</sequence>
<keyword evidence="2 12" id="KW-0235">DNA replication</keyword>
<keyword evidence="7 12" id="KW-0862">Zinc</keyword>
<comment type="catalytic activity">
    <reaction evidence="11 12">
        <text>ATP + H2O = ADP + phosphate + H(+)</text>
        <dbReference type="Rhea" id="RHEA:13065"/>
        <dbReference type="ChEBI" id="CHEBI:15377"/>
        <dbReference type="ChEBI" id="CHEBI:15378"/>
        <dbReference type="ChEBI" id="CHEBI:30616"/>
        <dbReference type="ChEBI" id="CHEBI:43474"/>
        <dbReference type="ChEBI" id="CHEBI:456216"/>
        <dbReference type="EC" id="5.6.2.4"/>
    </reaction>
</comment>
<evidence type="ECO:0000313" key="15">
    <source>
        <dbReference type="EMBL" id="SEH45694.1"/>
    </source>
</evidence>
<dbReference type="InterPro" id="IPR042115">
    <property type="entry name" value="PriA_3primeBD_sf"/>
</dbReference>
<dbReference type="PANTHER" id="PTHR30580:SF0">
    <property type="entry name" value="PRIMOSOMAL PROTEIN N"/>
    <property type="match status" value="1"/>
</dbReference>
<keyword evidence="1 12" id="KW-0639">Primosome</keyword>
<name>A0A1H6I935_RUMFL</name>
<evidence type="ECO:0000256" key="5">
    <source>
        <dbReference type="ARBA" id="ARBA00022801"/>
    </source>
</evidence>
<dbReference type="CDD" id="cd17929">
    <property type="entry name" value="DEXHc_priA"/>
    <property type="match status" value="1"/>
</dbReference>
<comment type="catalytic activity">
    <reaction evidence="12">
        <text>Couples ATP hydrolysis with the unwinding of duplex DNA by translocating in the 3'-5' direction.</text>
        <dbReference type="EC" id="5.6.2.4"/>
    </reaction>
</comment>
<dbReference type="GO" id="GO:0003677">
    <property type="term" value="F:DNA binding"/>
    <property type="evidence" value="ECO:0007669"/>
    <property type="project" value="UniProtKB-UniRule"/>
</dbReference>
<feature type="binding site" evidence="12">
    <location>
        <position position="525"/>
    </location>
    <ligand>
        <name>Zn(2+)</name>
        <dbReference type="ChEBI" id="CHEBI:29105"/>
        <label>2</label>
    </ligand>
</feature>
<comment type="subunit">
    <text evidence="12">Component of the replication restart primosome.</text>
</comment>
<dbReference type="PROSITE" id="PS51192">
    <property type="entry name" value="HELICASE_ATP_BIND_1"/>
    <property type="match status" value="1"/>
</dbReference>
<evidence type="ECO:0000259" key="13">
    <source>
        <dbReference type="PROSITE" id="PS51192"/>
    </source>
</evidence>
<feature type="domain" description="Helicase C-terminal" evidence="14">
    <location>
        <begin position="548"/>
        <end position="705"/>
    </location>
</feature>
<evidence type="ECO:0000256" key="7">
    <source>
        <dbReference type="ARBA" id="ARBA00022833"/>
    </source>
</evidence>
<dbReference type="GO" id="GO:0005524">
    <property type="term" value="F:ATP binding"/>
    <property type="evidence" value="ECO:0007669"/>
    <property type="project" value="UniProtKB-UniRule"/>
</dbReference>
<dbReference type="RefSeq" id="WP_074714554.1">
    <property type="nucleotide sequence ID" value="NZ_FNWV01000002.1"/>
</dbReference>
<dbReference type="PANTHER" id="PTHR30580">
    <property type="entry name" value="PRIMOSOMAL PROTEIN N"/>
    <property type="match status" value="1"/>
</dbReference>
<dbReference type="SUPFAM" id="SSF52540">
    <property type="entry name" value="P-loop containing nucleoside triphosphate hydrolases"/>
    <property type="match status" value="2"/>
</dbReference>
<dbReference type="Pfam" id="PF18074">
    <property type="entry name" value="PriA_C"/>
    <property type="match status" value="1"/>
</dbReference>